<evidence type="ECO:0000313" key="1">
    <source>
        <dbReference type="EMBL" id="KIJ93220.1"/>
    </source>
</evidence>
<dbReference type="Proteomes" id="UP000054477">
    <property type="component" value="Unassembled WGS sequence"/>
</dbReference>
<dbReference type="EMBL" id="KN838858">
    <property type="protein sequence ID" value="KIJ93220.1"/>
    <property type="molecule type" value="Genomic_DNA"/>
</dbReference>
<proteinExistence type="predicted"/>
<gene>
    <name evidence="1" type="ORF">K443DRAFT_70982</name>
</gene>
<name>A0A0C9WQ61_9AGAR</name>
<evidence type="ECO:0000313" key="2">
    <source>
        <dbReference type="Proteomes" id="UP000054477"/>
    </source>
</evidence>
<keyword evidence="2" id="KW-1185">Reference proteome</keyword>
<protein>
    <submittedName>
        <fullName evidence="1">Uncharacterized protein</fullName>
    </submittedName>
</protein>
<organism evidence="1 2">
    <name type="scientific">Laccaria amethystina LaAM-08-1</name>
    <dbReference type="NCBI Taxonomy" id="1095629"/>
    <lineage>
        <taxon>Eukaryota</taxon>
        <taxon>Fungi</taxon>
        <taxon>Dikarya</taxon>
        <taxon>Basidiomycota</taxon>
        <taxon>Agaricomycotina</taxon>
        <taxon>Agaricomycetes</taxon>
        <taxon>Agaricomycetidae</taxon>
        <taxon>Agaricales</taxon>
        <taxon>Agaricineae</taxon>
        <taxon>Hydnangiaceae</taxon>
        <taxon>Laccaria</taxon>
    </lineage>
</organism>
<feature type="non-terminal residue" evidence="1">
    <location>
        <position position="90"/>
    </location>
</feature>
<dbReference type="AlphaFoldDB" id="A0A0C9WQ61"/>
<sequence length="90" mass="9762">TRCMQKPRLTIFRVAVTADLAARRQIPADPSHSNTICDLPFLVPVFTTLSASPLHTVNAQTGRFIVEQATVSEGANFASSVLTCSNARFQ</sequence>
<feature type="non-terminal residue" evidence="1">
    <location>
        <position position="1"/>
    </location>
</feature>
<reference evidence="1 2" key="1">
    <citation type="submission" date="2014-04" db="EMBL/GenBank/DDBJ databases">
        <authorList>
            <consortium name="DOE Joint Genome Institute"/>
            <person name="Kuo A."/>
            <person name="Kohler A."/>
            <person name="Nagy L.G."/>
            <person name="Floudas D."/>
            <person name="Copeland A."/>
            <person name="Barry K.W."/>
            <person name="Cichocki N."/>
            <person name="Veneault-Fourrey C."/>
            <person name="LaButti K."/>
            <person name="Lindquist E.A."/>
            <person name="Lipzen A."/>
            <person name="Lundell T."/>
            <person name="Morin E."/>
            <person name="Murat C."/>
            <person name="Sun H."/>
            <person name="Tunlid A."/>
            <person name="Henrissat B."/>
            <person name="Grigoriev I.V."/>
            <person name="Hibbett D.S."/>
            <person name="Martin F."/>
            <person name="Nordberg H.P."/>
            <person name="Cantor M.N."/>
            <person name="Hua S.X."/>
        </authorList>
    </citation>
    <scope>NUCLEOTIDE SEQUENCE [LARGE SCALE GENOMIC DNA]</scope>
    <source>
        <strain evidence="1 2">LaAM-08-1</strain>
    </source>
</reference>
<reference evidence="2" key="2">
    <citation type="submission" date="2015-01" db="EMBL/GenBank/DDBJ databases">
        <title>Evolutionary Origins and Diversification of the Mycorrhizal Mutualists.</title>
        <authorList>
            <consortium name="DOE Joint Genome Institute"/>
            <consortium name="Mycorrhizal Genomics Consortium"/>
            <person name="Kohler A."/>
            <person name="Kuo A."/>
            <person name="Nagy L.G."/>
            <person name="Floudas D."/>
            <person name="Copeland A."/>
            <person name="Barry K.W."/>
            <person name="Cichocki N."/>
            <person name="Veneault-Fourrey C."/>
            <person name="LaButti K."/>
            <person name="Lindquist E.A."/>
            <person name="Lipzen A."/>
            <person name="Lundell T."/>
            <person name="Morin E."/>
            <person name="Murat C."/>
            <person name="Riley R."/>
            <person name="Ohm R."/>
            <person name="Sun H."/>
            <person name="Tunlid A."/>
            <person name="Henrissat B."/>
            <person name="Grigoriev I.V."/>
            <person name="Hibbett D.S."/>
            <person name="Martin F."/>
        </authorList>
    </citation>
    <scope>NUCLEOTIDE SEQUENCE [LARGE SCALE GENOMIC DNA]</scope>
    <source>
        <strain evidence="2">LaAM-08-1</strain>
    </source>
</reference>
<dbReference type="HOGENOM" id="CLU_177420_0_0_1"/>
<accession>A0A0C9WQ61</accession>